<evidence type="ECO:0000256" key="1">
    <source>
        <dbReference type="ARBA" id="ARBA00005771"/>
    </source>
</evidence>
<feature type="domain" description="Sulfotransferase" evidence="3">
    <location>
        <begin position="10"/>
        <end position="155"/>
    </location>
</feature>
<protein>
    <recommendedName>
        <fullName evidence="3">Sulfotransferase domain-containing protein</fullName>
    </recommendedName>
</protein>
<name>A0AAE0SBV3_9BIVA</name>
<dbReference type="Proteomes" id="UP001195483">
    <property type="component" value="Unassembled WGS sequence"/>
</dbReference>
<dbReference type="GO" id="GO:0008146">
    <property type="term" value="F:sulfotransferase activity"/>
    <property type="evidence" value="ECO:0007669"/>
    <property type="project" value="InterPro"/>
</dbReference>
<evidence type="ECO:0000259" key="3">
    <source>
        <dbReference type="Pfam" id="PF00685"/>
    </source>
</evidence>
<dbReference type="SUPFAM" id="SSF52540">
    <property type="entry name" value="P-loop containing nucleoside triphosphate hydrolases"/>
    <property type="match status" value="1"/>
</dbReference>
<reference evidence="4" key="3">
    <citation type="submission" date="2023-05" db="EMBL/GenBank/DDBJ databases">
        <authorList>
            <person name="Smith C.H."/>
        </authorList>
    </citation>
    <scope>NUCLEOTIDE SEQUENCE</scope>
    <source>
        <strain evidence="4">CHS0354</strain>
        <tissue evidence="4">Mantle</tissue>
    </source>
</reference>
<dbReference type="Gene3D" id="3.40.50.300">
    <property type="entry name" value="P-loop containing nucleotide triphosphate hydrolases"/>
    <property type="match status" value="1"/>
</dbReference>
<dbReference type="InterPro" id="IPR027417">
    <property type="entry name" value="P-loop_NTPase"/>
</dbReference>
<reference evidence="4" key="1">
    <citation type="journal article" date="2021" name="Genome Biol. Evol.">
        <title>A High-Quality Reference Genome for a Parasitic Bivalve with Doubly Uniparental Inheritance (Bivalvia: Unionida).</title>
        <authorList>
            <person name="Smith C.H."/>
        </authorList>
    </citation>
    <scope>NUCLEOTIDE SEQUENCE</scope>
    <source>
        <strain evidence="4">CHS0354</strain>
    </source>
</reference>
<keyword evidence="5" id="KW-1185">Reference proteome</keyword>
<reference evidence="4" key="2">
    <citation type="journal article" date="2021" name="Genome Biol. Evol.">
        <title>Developing a high-quality reference genome for a parasitic bivalve with doubly uniparental inheritance (Bivalvia: Unionida).</title>
        <authorList>
            <person name="Smith C.H."/>
        </authorList>
    </citation>
    <scope>NUCLEOTIDE SEQUENCE</scope>
    <source>
        <strain evidence="4">CHS0354</strain>
        <tissue evidence="4">Mantle</tissue>
    </source>
</reference>
<dbReference type="EMBL" id="JAEAOA010001733">
    <property type="protein sequence ID" value="KAK3588698.1"/>
    <property type="molecule type" value="Genomic_DNA"/>
</dbReference>
<evidence type="ECO:0000313" key="5">
    <source>
        <dbReference type="Proteomes" id="UP001195483"/>
    </source>
</evidence>
<dbReference type="PANTHER" id="PTHR11783">
    <property type="entry name" value="SULFOTRANSFERASE SULT"/>
    <property type="match status" value="1"/>
</dbReference>
<accession>A0AAE0SBV3</accession>
<evidence type="ECO:0000313" key="4">
    <source>
        <dbReference type="EMBL" id="KAK3588698.1"/>
    </source>
</evidence>
<dbReference type="Pfam" id="PF00685">
    <property type="entry name" value="Sulfotransfer_1"/>
    <property type="match status" value="1"/>
</dbReference>
<organism evidence="4 5">
    <name type="scientific">Potamilus streckersoni</name>
    <dbReference type="NCBI Taxonomy" id="2493646"/>
    <lineage>
        <taxon>Eukaryota</taxon>
        <taxon>Metazoa</taxon>
        <taxon>Spiralia</taxon>
        <taxon>Lophotrochozoa</taxon>
        <taxon>Mollusca</taxon>
        <taxon>Bivalvia</taxon>
        <taxon>Autobranchia</taxon>
        <taxon>Heteroconchia</taxon>
        <taxon>Palaeoheterodonta</taxon>
        <taxon>Unionida</taxon>
        <taxon>Unionoidea</taxon>
        <taxon>Unionidae</taxon>
        <taxon>Ambleminae</taxon>
        <taxon>Lampsilini</taxon>
        <taxon>Potamilus</taxon>
    </lineage>
</organism>
<evidence type="ECO:0000256" key="2">
    <source>
        <dbReference type="ARBA" id="ARBA00022679"/>
    </source>
</evidence>
<proteinExistence type="inferred from homology"/>
<sequence length="189" mass="22295">MLECMPSEIIDEIPSPRVLNSHLHLSRLPKEALEKKCKIVLILRNPRDLAVSYYHHCKGISCYEYDGMFENFLPLFLEGKLVYNNFLDYVVEWEKAMEERSEIHLIYYEDIKTNCLDEVVNLAVFLGVACTDDVLREISDKCNFEQMEANKEKHIPEEVRKAIFKENFSMYREVQVPILYSYNIQSVDL</sequence>
<gene>
    <name evidence="4" type="ORF">CHS0354_028908</name>
</gene>
<dbReference type="InterPro" id="IPR000863">
    <property type="entry name" value="Sulfotransferase_dom"/>
</dbReference>
<comment type="similarity">
    <text evidence="1">Belongs to the sulfotransferase 1 family.</text>
</comment>
<comment type="caution">
    <text evidence="4">The sequence shown here is derived from an EMBL/GenBank/DDBJ whole genome shotgun (WGS) entry which is preliminary data.</text>
</comment>
<dbReference type="AlphaFoldDB" id="A0AAE0SBV3"/>
<keyword evidence="2" id="KW-0808">Transferase</keyword>